<dbReference type="Gene3D" id="2.40.170.20">
    <property type="entry name" value="TonB-dependent receptor, beta-barrel domain"/>
    <property type="match status" value="1"/>
</dbReference>
<evidence type="ECO:0000256" key="5">
    <source>
        <dbReference type="ARBA" id="ARBA00022692"/>
    </source>
</evidence>
<dbReference type="PANTHER" id="PTHR32552">
    <property type="entry name" value="FERRICHROME IRON RECEPTOR-RELATED"/>
    <property type="match status" value="1"/>
</dbReference>
<dbReference type="GO" id="GO:0038023">
    <property type="term" value="F:signaling receptor activity"/>
    <property type="evidence" value="ECO:0007669"/>
    <property type="project" value="InterPro"/>
</dbReference>
<proteinExistence type="inferred from homology"/>
<feature type="domain" description="TonB-dependent receptor-like beta-barrel" evidence="14">
    <location>
        <begin position="247"/>
        <end position="695"/>
    </location>
</feature>
<dbReference type="PROSITE" id="PS52016">
    <property type="entry name" value="TONB_DEPENDENT_REC_3"/>
    <property type="match status" value="1"/>
</dbReference>
<evidence type="ECO:0000256" key="4">
    <source>
        <dbReference type="ARBA" id="ARBA00022452"/>
    </source>
</evidence>
<dbReference type="RefSeq" id="WP_157964311.1">
    <property type="nucleotide sequence ID" value="NZ_CP031124.1"/>
</dbReference>
<comment type="similarity">
    <text evidence="2 12 13">Belongs to the TonB-dependent receptor family.</text>
</comment>
<dbReference type="InterPro" id="IPR012910">
    <property type="entry name" value="Plug_dom"/>
</dbReference>
<evidence type="ECO:0000259" key="14">
    <source>
        <dbReference type="Pfam" id="PF00593"/>
    </source>
</evidence>
<dbReference type="CDD" id="cd01347">
    <property type="entry name" value="ligand_gated_channel"/>
    <property type="match status" value="1"/>
</dbReference>
<keyword evidence="7" id="KW-0406">Ion transport</keyword>
<sequence length="725" mass="79356">MVKVDKRMSGGRAQVAKVALTGVALTMGMASHSVWAQSAGEQELPTVVVEGQKTAAQIGYKAEKTRVGKTKQALKDIPQAVTVVTEQLMKDKNADSLKEALRNVAGITFNAGEGGRIGDNINLRGYSAVGDLYLDNIRDYAQYNRETFNLQQIDVLKGASSMLFGRGSTGGVINQVSKTAQPVDSNEITVTGGSNSYKRATVDLNKAITDNVAFRLNAMDTKTTSERSGATSKRYGIAPTLTIGAGTQDEVNLSYYYLNENNVPDYGVPYVKGADGISRPLNVSTNRFYGLSNADYERNQTGIATASYTHLFSNDSSIKTTVRDAHYSRDLRATAPRFADRSILASAVTDSSVINRQRQARGAKEHQTAVQTDFNTKFETGRFKHEFLTGAEFVSERSNRWTNTNASVANPGTTVGNTDSSPALSSAYYSGFSRTNPNSYKAQSYGLYVQDTVEVAPKWKVLAGLRYDHLKANYKRDALGDLNLDIGALSGRAGVLYQPNDASTYYASYSTGFNSTAEAYQLDDRLVNTDPEKTRNMEIGAKFNLYGGRLGLRTSLSRSEKTNERNTDLASPDVYLLSGKRHTDALEFEVTGRITPKWDVFFNHAFMRAKIDNAAGTAAGTLGMTPRNTPRYTSSIWTTYKLPRGFTVGGGVEFVGKRFANDTNTTVVKGYTRVDAMAEYSVNKWLTVKLNVKNLFNRKYYEGVYTGHVLPGTSRSAEVSLVAKF</sequence>
<keyword evidence="3 12" id="KW-0813">Transport</keyword>
<evidence type="ECO:0000313" key="17">
    <source>
        <dbReference type="Proteomes" id="UP000252182"/>
    </source>
</evidence>
<keyword evidence="5 12" id="KW-0812">Transmembrane</keyword>
<evidence type="ECO:0000256" key="8">
    <source>
        <dbReference type="ARBA" id="ARBA00023077"/>
    </source>
</evidence>
<dbReference type="Gene3D" id="2.170.130.10">
    <property type="entry name" value="TonB-dependent receptor, plug domain"/>
    <property type="match status" value="1"/>
</dbReference>
<evidence type="ECO:0000256" key="2">
    <source>
        <dbReference type="ARBA" id="ARBA00009810"/>
    </source>
</evidence>
<dbReference type="Pfam" id="PF07715">
    <property type="entry name" value="Plug"/>
    <property type="match status" value="1"/>
</dbReference>
<evidence type="ECO:0000256" key="11">
    <source>
        <dbReference type="ARBA" id="ARBA00023237"/>
    </source>
</evidence>
<keyword evidence="6" id="KW-0732">Signal</keyword>
<dbReference type="InterPro" id="IPR037066">
    <property type="entry name" value="Plug_dom_sf"/>
</dbReference>
<keyword evidence="17" id="KW-1185">Reference proteome</keyword>
<protein>
    <submittedName>
        <fullName evidence="16">Putative TonB-dependent receptor BfrD</fullName>
    </submittedName>
</protein>
<feature type="domain" description="TonB-dependent receptor plug" evidence="15">
    <location>
        <begin position="74"/>
        <end position="172"/>
    </location>
</feature>
<keyword evidence="10 16" id="KW-0675">Receptor</keyword>
<keyword evidence="4 12" id="KW-1134">Transmembrane beta strand</keyword>
<name>A0A345D9C3_9BURK</name>
<organism evidence="16 17">
    <name type="scientific">Ephemeroptericola cinctiostellae</name>
    <dbReference type="NCBI Taxonomy" id="2268024"/>
    <lineage>
        <taxon>Bacteria</taxon>
        <taxon>Pseudomonadati</taxon>
        <taxon>Pseudomonadota</taxon>
        <taxon>Betaproteobacteria</taxon>
        <taxon>Burkholderiales</taxon>
        <taxon>Burkholderiaceae</taxon>
        <taxon>Ephemeroptericola</taxon>
    </lineage>
</organism>
<evidence type="ECO:0000256" key="13">
    <source>
        <dbReference type="RuleBase" id="RU003357"/>
    </source>
</evidence>
<evidence type="ECO:0000256" key="9">
    <source>
        <dbReference type="ARBA" id="ARBA00023136"/>
    </source>
</evidence>
<dbReference type="GO" id="GO:0015344">
    <property type="term" value="F:siderophore uptake transmembrane transporter activity"/>
    <property type="evidence" value="ECO:0007669"/>
    <property type="project" value="TreeGrafter"/>
</dbReference>
<dbReference type="OrthoDB" id="9790771at2"/>
<comment type="subcellular location">
    <subcellularLocation>
        <location evidence="1 12">Cell outer membrane</location>
        <topology evidence="1 12">Multi-pass membrane protein</topology>
    </subcellularLocation>
</comment>
<dbReference type="GO" id="GO:0015891">
    <property type="term" value="P:siderophore transport"/>
    <property type="evidence" value="ECO:0007669"/>
    <property type="project" value="InterPro"/>
</dbReference>
<keyword evidence="11 12" id="KW-0998">Cell outer membrane</keyword>
<evidence type="ECO:0000256" key="1">
    <source>
        <dbReference type="ARBA" id="ARBA00004571"/>
    </source>
</evidence>
<keyword evidence="8 13" id="KW-0798">TonB box</keyword>
<reference evidence="17" key="1">
    <citation type="submission" date="2018-07" db="EMBL/GenBank/DDBJ databases">
        <authorList>
            <person name="Kim H."/>
        </authorList>
    </citation>
    <scope>NUCLEOTIDE SEQUENCE [LARGE SCALE GENOMIC DNA]</scope>
    <source>
        <strain evidence="17">F02</strain>
    </source>
</reference>
<evidence type="ECO:0000256" key="12">
    <source>
        <dbReference type="PROSITE-ProRule" id="PRU01360"/>
    </source>
</evidence>
<dbReference type="SUPFAM" id="SSF56935">
    <property type="entry name" value="Porins"/>
    <property type="match status" value="1"/>
</dbReference>
<evidence type="ECO:0000256" key="10">
    <source>
        <dbReference type="ARBA" id="ARBA00023170"/>
    </source>
</evidence>
<dbReference type="KEGG" id="hyf:DTO96_100678"/>
<dbReference type="InterPro" id="IPR039426">
    <property type="entry name" value="TonB-dep_rcpt-like"/>
</dbReference>
<evidence type="ECO:0000256" key="6">
    <source>
        <dbReference type="ARBA" id="ARBA00022729"/>
    </source>
</evidence>
<keyword evidence="9 12" id="KW-0472">Membrane</keyword>
<evidence type="ECO:0000313" key="16">
    <source>
        <dbReference type="EMBL" id="AXF84961.1"/>
    </source>
</evidence>
<evidence type="ECO:0000256" key="7">
    <source>
        <dbReference type="ARBA" id="ARBA00023065"/>
    </source>
</evidence>
<evidence type="ECO:0000256" key="3">
    <source>
        <dbReference type="ARBA" id="ARBA00022448"/>
    </source>
</evidence>
<accession>A0A345D9C3</accession>
<dbReference type="GO" id="GO:0009279">
    <property type="term" value="C:cell outer membrane"/>
    <property type="evidence" value="ECO:0007669"/>
    <property type="project" value="UniProtKB-SubCell"/>
</dbReference>
<dbReference type="PANTHER" id="PTHR32552:SF83">
    <property type="entry name" value="BLR3904 PROTEIN"/>
    <property type="match status" value="1"/>
</dbReference>
<dbReference type="FunFam" id="2.170.130.10:FF:000001">
    <property type="entry name" value="Catecholate siderophore TonB-dependent receptor"/>
    <property type="match status" value="1"/>
</dbReference>
<gene>
    <name evidence="16" type="primary">bfrD</name>
    <name evidence="16" type="ORF">DTO96_100678</name>
</gene>
<dbReference type="EMBL" id="CP031124">
    <property type="protein sequence ID" value="AXF84961.1"/>
    <property type="molecule type" value="Genomic_DNA"/>
</dbReference>
<dbReference type="Proteomes" id="UP000252182">
    <property type="component" value="Chromosome"/>
</dbReference>
<dbReference type="InterPro" id="IPR010105">
    <property type="entry name" value="TonB_sidphr_rcpt"/>
</dbReference>
<dbReference type="AlphaFoldDB" id="A0A345D9C3"/>
<dbReference type="Pfam" id="PF00593">
    <property type="entry name" value="TonB_dep_Rec_b-barrel"/>
    <property type="match status" value="1"/>
</dbReference>
<dbReference type="NCBIfam" id="TIGR01783">
    <property type="entry name" value="TonB-siderophor"/>
    <property type="match status" value="1"/>
</dbReference>
<dbReference type="InterPro" id="IPR000531">
    <property type="entry name" value="Beta-barrel_TonB"/>
</dbReference>
<dbReference type="InterPro" id="IPR036942">
    <property type="entry name" value="Beta-barrel_TonB_sf"/>
</dbReference>
<evidence type="ECO:0000259" key="15">
    <source>
        <dbReference type="Pfam" id="PF07715"/>
    </source>
</evidence>